<dbReference type="EMBL" id="KB445559">
    <property type="protein sequence ID" value="EMC94195.1"/>
    <property type="molecule type" value="Genomic_DNA"/>
</dbReference>
<keyword evidence="2" id="KW-1185">Reference proteome</keyword>
<dbReference type="GeneID" id="19109892"/>
<sequence length="115" mass="12751">MGLECDETHRRATRPCRSVSFGGYVENVEGVPAWFGVWRRSSVYRFSTGIGPSVSAWTQVGPDRRKHVRGANAFRLNGSMSTLPCAPNNLQHPYHALAVFDAVASFSKLLELRSI</sequence>
<dbReference type="AlphaFoldDB" id="M2N5Z0"/>
<gene>
    <name evidence="1" type="ORF">BAUCODRAFT_223670</name>
</gene>
<dbReference type="KEGG" id="bcom:BAUCODRAFT_223670"/>
<evidence type="ECO:0000313" key="1">
    <source>
        <dbReference type="EMBL" id="EMC94195.1"/>
    </source>
</evidence>
<proteinExistence type="predicted"/>
<dbReference type="RefSeq" id="XP_007679084.1">
    <property type="nucleotide sequence ID" value="XM_007680894.1"/>
</dbReference>
<dbReference type="HOGENOM" id="CLU_2108589_0_0_1"/>
<organism evidence="1 2">
    <name type="scientific">Baudoinia panamericana (strain UAMH 10762)</name>
    <name type="common">Angels' share fungus</name>
    <name type="synonym">Baudoinia compniacensis (strain UAMH 10762)</name>
    <dbReference type="NCBI Taxonomy" id="717646"/>
    <lineage>
        <taxon>Eukaryota</taxon>
        <taxon>Fungi</taxon>
        <taxon>Dikarya</taxon>
        <taxon>Ascomycota</taxon>
        <taxon>Pezizomycotina</taxon>
        <taxon>Dothideomycetes</taxon>
        <taxon>Dothideomycetidae</taxon>
        <taxon>Mycosphaerellales</taxon>
        <taxon>Teratosphaeriaceae</taxon>
        <taxon>Baudoinia</taxon>
    </lineage>
</organism>
<reference evidence="1 2" key="1">
    <citation type="journal article" date="2012" name="PLoS Pathog.">
        <title>Diverse lifestyles and strategies of plant pathogenesis encoded in the genomes of eighteen Dothideomycetes fungi.</title>
        <authorList>
            <person name="Ohm R.A."/>
            <person name="Feau N."/>
            <person name="Henrissat B."/>
            <person name="Schoch C.L."/>
            <person name="Horwitz B.A."/>
            <person name="Barry K.W."/>
            <person name="Condon B.J."/>
            <person name="Copeland A.C."/>
            <person name="Dhillon B."/>
            <person name="Glaser F."/>
            <person name="Hesse C.N."/>
            <person name="Kosti I."/>
            <person name="LaButti K."/>
            <person name="Lindquist E.A."/>
            <person name="Lucas S."/>
            <person name="Salamov A.A."/>
            <person name="Bradshaw R.E."/>
            <person name="Ciuffetti L."/>
            <person name="Hamelin R.C."/>
            <person name="Kema G.H.J."/>
            <person name="Lawrence C."/>
            <person name="Scott J.A."/>
            <person name="Spatafora J.W."/>
            <person name="Turgeon B.G."/>
            <person name="de Wit P.J.G.M."/>
            <person name="Zhong S."/>
            <person name="Goodwin S.B."/>
            <person name="Grigoriev I.V."/>
        </authorList>
    </citation>
    <scope>NUCLEOTIDE SEQUENCE [LARGE SCALE GENOMIC DNA]</scope>
    <source>
        <strain evidence="1 2">UAMH 10762</strain>
    </source>
</reference>
<protein>
    <submittedName>
        <fullName evidence="1">Uncharacterized protein</fullName>
    </submittedName>
</protein>
<accession>M2N5Z0</accession>
<dbReference type="Proteomes" id="UP000011761">
    <property type="component" value="Unassembled WGS sequence"/>
</dbReference>
<evidence type="ECO:0000313" key="2">
    <source>
        <dbReference type="Proteomes" id="UP000011761"/>
    </source>
</evidence>
<name>M2N5Z0_BAUPA</name>